<feature type="transmembrane region" description="Helical" evidence="1">
    <location>
        <begin position="350"/>
        <end position="371"/>
    </location>
</feature>
<dbReference type="PANTHER" id="PTHR34219:SF3">
    <property type="entry name" value="BLL7967 PROTEIN"/>
    <property type="match status" value="1"/>
</dbReference>
<dbReference type="Proteomes" id="UP000309016">
    <property type="component" value="Chromosome"/>
</dbReference>
<dbReference type="PANTHER" id="PTHR34219">
    <property type="entry name" value="IRON-REGULATED INNER MEMBRANE PROTEIN-RELATED"/>
    <property type="match status" value="1"/>
</dbReference>
<dbReference type="Pfam" id="PF03929">
    <property type="entry name" value="PepSY_TM"/>
    <property type="match status" value="1"/>
</dbReference>
<proteinExistence type="predicted"/>
<dbReference type="AlphaFoldDB" id="A0A5B7X8R0"/>
<accession>A0A5B7X8R0</accession>
<keyword evidence="1" id="KW-0472">Membrane</keyword>
<evidence type="ECO:0000256" key="1">
    <source>
        <dbReference type="SAM" id="Phobius"/>
    </source>
</evidence>
<evidence type="ECO:0000313" key="3">
    <source>
        <dbReference type="Proteomes" id="UP000309016"/>
    </source>
</evidence>
<feature type="transmembrane region" description="Helical" evidence="1">
    <location>
        <begin position="148"/>
        <end position="168"/>
    </location>
</feature>
<protein>
    <submittedName>
        <fullName evidence="2">PepSY domain-containing protein</fullName>
    </submittedName>
</protein>
<evidence type="ECO:0000313" key="2">
    <source>
        <dbReference type="EMBL" id="QCY71021.1"/>
    </source>
</evidence>
<feature type="transmembrane region" description="Helical" evidence="1">
    <location>
        <begin position="20"/>
        <end position="41"/>
    </location>
</feature>
<keyword evidence="1" id="KW-0812">Transmembrane</keyword>
<keyword evidence="3" id="KW-1185">Reference proteome</keyword>
<name>A0A5B7X8R0_9FLAO</name>
<dbReference type="RefSeq" id="WP_139067574.1">
    <property type="nucleotide sequence ID" value="NZ_CP040812.1"/>
</dbReference>
<dbReference type="KEGG" id="afla:FHG64_17365"/>
<reference evidence="2 3" key="1">
    <citation type="submission" date="2019-06" db="EMBL/GenBank/DDBJ databases">
        <title>Complete genome sequence of Antarcticibacterium flavum KCTC 52984T from an Antarctic marine sediment.</title>
        <authorList>
            <person name="Lee Y.M."/>
            <person name="Shin S.C."/>
        </authorList>
    </citation>
    <scope>NUCLEOTIDE SEQUENCE [LARGE SCALE GENOMIC DNA]</scope>
    <source>
        <strain evidence="2 3">KCTC 52984</strain>
    </source>
</reference>
<organism evidence="2 3">
    <name type="scientific">Antarcticibacterium flavum</name>
    <dbReference type="NCBI Taxonomy" id="2058175"/>
    <lineage>
        <taxon>Bacteria</taxon>
        <taxon>Pseudomonadati</taxon>
        <taxon>Bacteroidota</taxon>
        <taxon>Flavobacteriia</taxon>
        <taxon>Flavobacteriales</taxon>
        <taxon>Flavobacteriaceae</taxon>
        <taxon>Antarcticibacterium</taxon>
    </lineage>
</organism>
<feature type="transmembrane region" description="Helical" evidence="1">
    <location>
        <begin position="200"/>
        <end position="220"/>
    </location>
</feature>
<keyword evidence="1" id="KW-1133">Transmembrane helix</keyword>
<dbReference type="InterPro" id="IPR005625">
    <property type="entry name" value="PepSY-ass_TM"/>
</dbReference>
<dbReference type="OrthoDB" id="111691at2"/>
<gene>
    <name evidence="2" type="ORF">FHG64_17365</name>
</gene>
<sequence length="395" mass="45495">MKKKRTNSTFRKLVRKAHLFLGLGSDLIIFIMAITGCLWAFQEEIEAFTSPLPEIAKQDAPVILPIKARELAHEVFPERHVHGTLYGAEDEPVKVIFYEYEPEFYHTVYLHPYSGEVLHIENNLTGFFPFVLEGHRYLWLPKPIGEQVVAWGTVIFAIMLISGIVLWWPKNRKNRKQRLTLDWKETTKWKRKNYDLHSVIGFYISIVAVVIVFTGLVMAFENFKAVAYSSLGGDKETLWRVPENFSGEKIDTGVGSMDRLYYILKDEYPQAVDLEFHYPATDEESIYVEIGYTEGIYYDADYRFYDQNTLEEITSPTIYGVYAETGFPEKVMRMNYDIHVGAIGGIPGKVLAFFASLICASLPVTGFLLWYGREFKKKPARGIRTEKERVLAVTD</sequence>
<dbReference type="EMBL" id="CP040812">
    <property type="protein sequence ID" value="QCY71021.1"/>
    <property type="molecule type" value="Genomic_DNA"/>
</dbReference>